<dbReference type="PaxDb" id="44689-DDB0216515"/>
<protein>
    <submittedName>
        <fullName evidence="1">Uncharacterized protein</fullName>
    </submittedName>
</protein>
<dbReference type="HOGENOM" id="CLU_1334024_0_0_1"/>
<organism evidence="1 2">
    <name type="scientific">Dictyostelium discoideum</name>
    <name type="common">Social amoeba</name>
    <dbReference type="NCBI Taxonomy" id="44689"/>
    <lineage>
        <taxon>Eukaryota</taxon>
        <taxon>Amoebozoa</taxon>
        <taxon>Evosea</taxon>
        <taxon>Eumycetozoa</taxon>
        <taxon>Dictyostelia</taxon>
        <taxon>Dictyosteliales</taxon>
        <taxon>Dictyosteliaceae</taxon>
        <taxon>Dictyostelium</taxon>
    </lineage>
</organism>
<evidence type="ECO:0000313" key="2">
    <source>
        <dbReference type="Proteomes" id="UP000002195"/>
    </source>
</evidence>
<dbReference type="KEGG" id="ddi:DDB_G0267346"/>
<name>Q55GY4_DICDI</name>
<evidence type="ECO:0000313" key="1">
    <source>
        <dbReference type="EMBL" id="EAL73779.1"/>
    </source>
</evidence>
<dbReference type="EMBL" id="AAFI02000001">
    <property type="protein sequence ID" value="EAL73779.1"/>
    <property type="molecule type" value="Genomic_DNA"/>
</dbReference>
<reference evidence="1 2" key="1">
    <citation type="journal article" date="2005" name="Nature">
        <title>The genome of the social amoeba Dictyostelium discoideum.</title>
        <authorList>
            <consortium name="The Dictyostelium discoideum Sequencing Consortium"/>
            <person name="Eichinger L."/>
            <person name="Pachebat J.A."/>
            <person name="Glockner G."/>
            <person name="Rajandream M.A."/>
            <person name="Sucgang R."/>
            <person name="Berriman M."/>
            <person name="Song J."/>
            <person name="Olsen R."/>
            <person name="Szafranski K."/>
            <person name="Xu Q."/>
            <person name="Tunggal B."/>
            <person name="Kummerfeld S."/>
            <person name="Madera M."/>
            <person name="Konfortov B.A."/>
            <person name="Rivero F."/>
            <person name="Bankier A.T."/>
            <person name="Lehmann R."/>
            <person name="Hamlin N."/>
            <person name="Davies R."/>
            <person name="Gaudet P."/>
            <person name="Fey P."/>
            <person name="Pilcher K."/>
            <person name="Chen G."/>
            <person name="Saunders D."/>
            <person name="Sodergren E."/>
            <person name="Davis P."/>
            <person name="Kerhornou A."/>
            <person name="Nie X."/>
            <person name="Hall N."/>
            <person name="Anjard C."/>
            <person name="Hemphill L."/>
            <person name="Bason N."/>
            <person name="Farbrother P."/>
            <person name="Desany B."/>
            <person name="Just E."/>
            <person name="Morio T."/>
            <person name="Rost R."/>
            <person name="Churcher C."/>
            <person name="Cooper J."/>
            <person name="Haydock S."/>
            <person name="van Driessche N."/>
            <person name="Cronin A."/>
            <person name="Goodhead I."/>
            <person name="Muzny D."/>
            <person name="Mourier T."/>
            <person name="Pain A."/>
            <person name="Lu M."/>
            <person name="Harper D."/>
            <person name="Lindsay R."/>
            <person name="Hauser H."/>
            <person name="James K."/>
            <person name="Quiles M."/>
            <person name="Madan Babu M."/>
            <person name="Saito T."/>
            <person name="Buchrieser C."/>
            <person name="Wardroper A."/>
            <person name="Felder M."/>
            <person name="Thangavelu M."/>
            <person name="Johnson D."/>
            <person name="Knights A."/>
            <person name="Loulseged H."/>
            <person name="Mungall K."/>
            <person name="Oliver K."/>
            <person name="Price C."/>
            <person name="Quail M.A."/>
            <person name="Urushihara H."/>
            <person name="Hernandez J."/>
            <person name="Rabbinowitsch E."/>
            <person name="Steffen D."/>
            <person name="Sanders M."/>
            <person name="Ma J."/>
            <person name="Kohara Y."/>
            <person name="Sharp S."/>
            <person name="Simmonds M."/>
            <person name="Spiegler S."/>
            <person name="Tivey A."/>
            <person name="Sugano S."/>
            <person name="White B."/>
            <person name="Walker D."/>
            <person name="Woodward J."/>
            <person name="Winckler T."/>
            <person name="Tanaka Y."/>
            <person name="Shaulsky G."/>
            <person name="Schleicher M."/>
            <person name="Weinstock G."/>
            <person name="Rosenthal A."/>
            <person name="Cox E.C."/>
            <person name="Chisholm R.L."/>
            <person name="Gibbs R."/>
            <person name="Loomis W.F."/>
            <person name="Platzer M."/>
            <person name="Kay R.R."/>
            <person name="Williams J."/>
            <person name="Dear P.H."/>
            <person name="Noegel A.A."/>
            <person name="Barrell B."/>
            <person name="Kuspa A."/>
        </authorList>
    </citation>
    <scope>NUCLEOTIDE SEQUENCE [LARGE SCALE GENOMIC DNA]</scope>
    <source>
        <strain evidence="1 2">AX4</strain>
    </source>
</reference>
<gene>
    <name evidence="1" type="ORF">DDB_G0267346</name>
</gene>
<dbReference type="VEuPathDB" id="AmoebaDB:DDB_G0267346"/>
<proteinExistence type="predicted"/>
<keyword evidence="2" id="KW-1185">Reference proteome</keyword>
<dbReference type="RefSeq" id="XP_647703.1">
    <property type="nucleotide sequence ID" value="XM_642611.1"/>
</dbReference>
<dbReference type="GeneID" id="8615855"/>
<dbReference type="AlphaFoldDB" id="Q55GY4"/>
<dbReference type="InParanoid" id="Q55GY4"/>
<dbReference type="dictyBase" id="DDB_G0267346"/>
<accession>Q55GY4</accession>
<dbReference type="Proteomes" id="UP000002195">
    <property type="component" value="Unassembled WGS sequence"/>
</dbReference>
<comment type="caution">
    <text evidence="1">The sequence shown here is derived from an EMBL/GenBank/DDBJ whole genome shotgun (WGS) entry which is preliminary data.</text>
</comment>
<sequence>MRPGWSGVMAELLNRLLQVNIVHAEMILYSVMVRDPSKLDHCLPRANEQRQFSSYHECIEFPSLLVQLLYQEQADVMMKPMTFLIDNHYNDEFYSKARAYCARFVKYRIESKVVQGRRSFVKVPDRVFGSASKDRKELHINCLAEFKQFMLNSGWNPERFKEITRELPEGRDVNSNDHQVAVPVRERSFWYHDPNQYIANGNFKED</sequence>